<evidence type="ECO:0000313" key="3">
    <source>
        <dbReference type="Proteomes" id="UP000448943"/>
    </source>
</evidence>
<keyword evidence="1" id="KW-0472">Membrane</keyword>
<keyword evidence="1" id="KW-0812">Transmembrane</keyword>
<keyword evidence="1" id="KW-1133">Transmembrane helix</keyword>
<dbReference type="RefSeq" id="WP_160644233.1">
    <property type="nucleotide sequence ID" value="NZ_SIJB01000007.1"/>
</dbReference>
<comment type="caution">
    <text evidence="2">The sequence shown here is derived from an EMBL/GenBank/DDBJ whole genome shotgun (WGS) entry which is preliminary data.</text>
</comment>
<feature type="transmembrane region" description="Helical" evidence="1">
    <location>
        <begin position="12"/>
        <end position="34"/>
    </location>
</feature>
<evidence type="ECO:0000313" key="2">
    <source>
        <dbReference type="EMBL" id="NBI27862.1"/>
    </source>
</evidence>
<proteinExistence type="predicted"/>
<organism evidence="2 3">
    <name type="scientific">Chengkuizengella marina</name>
    <dbReference type="NCBI Taxonomy" id="2507566"/>
    <lineage>
        <taxon>Bacteria</taxon>
        <taxon>Bacillati</taxon>
        <taxon>Bacillota</taxon>
        <taxon>Bacilli</taxon>
        <taxon>Bacillales</taxon>
        <taxon>Paenibacillaceae</taxon>
        <taxon>Chengkuizengella</taxon>
    </lineage>
</organism>
<gene>
    <name evidence="2" type="ORF">ERL59_02660</name>
</gene>
<dbReference type="Proteomes" id="UP000448943">
    <property type="component" value="Unassembled WGS sequence"/>
</dbReference>
<dbReference type="EMBL" id="SIJB01000007">
    <property type="protein sequence ID" value="NBI27862.1"/>
    <property type="molecule type" value="Genomic_DNA"/>
</dbReference>
<name>A0A6N9PYH2_9BACL</name>
<keyword evidence="3" id="KW-1185">Reference proteome</keyword>
<evidence type="ECO:0008006" key="4">
    <source>
        <dbReference type="Google" id="ProtNLM"/>
    </source>
</evidence>
<evidence type="ECO:0000256" key="1">
    <source>
        <dbReference type="SAM" id="Phobius"/>
    </source>
</evidence>
<reference evidence="2 3" key="1">
    <citation type="submission" date="2019-01" db="EMBL/GenBank/DDBJ databases">
        <title>Chengkuizengella sp. nov., isolated from deep-sea sediment of East Pacific Ocean.</title>
        <authorList>
            <person name="Yang J."/>
            <person name="Lai Q."/>
            <person name="Shao Z."/>
        </authorList>
    </citation>
    <scope>NUCLEOTIDE SEQUENCE [LARGE SCALE GENOMIC DNA]</scope>
    <source>
        <strain evidence="2 3">YPA3-1-1</strain>
    </source>
</reference>
<protein>
    <recommendedName>
        <fullName evidence="4">TadE-like protein</fullName>
    </recommendedName>
</protein>
<dbReference type="AlphaFoldDB" id="A0A6N9PYH2"/>
<sequence>MKDRRGNFTIESTLVLPIIFIVTLSTLFLSLFIYQKVILYSISSLTAERISFNWDNSFKDPITGRVSSETLDDLYWRAFQDSISQIFLFGSNEREVVLELPIQNNANGSSSVLKKMQNSAHLLSDSFIGKIVYSNHLVSRKVSVELNRFIQIPKVMKMNNHVYSYVESSITEPVEFIRNIDLLRTYIQELKQRKINQNKVKDAFNQFFDFESPTSFAKHGDAAIYLEKLVKGNKYKLHTSYGIRKIDALDSNGIAHQAYLTFNENQLRSQMVKDIELLNNGEEVRGVIWHFFRKHNQTVTVGPSKAFVSELESKGIVVVIHD</sequence>
<dbReference type="OrthoDB" id="2703555at2"/>
<accession>A0A6N9PYH2</accession>